<sequence>MTPIIPSSSSASSLRASQLPAYSARLPCGERMLLETPRIEQRDTGTYSRACGRETLILYNQTEGMDTPVYRRAGRISGAVAIKEAESISNITVQLRGSMEVTLRALGCTTKRILRERRALWAVHGPGSACPATLPFSFVLPLQFRDENQTTRPLPPTCTVTLPGFFMKIDYSVCINVARSDPQFQGFSIDKTMSVPFHYRSGYSTSRIPTPSRRFLHDIKTIPEEWRQISLQSLGLADAGTDTINVSLFLPSATMINLQDAIPFHVQLTGRASWLRHFRAPPGDSGSQRLLKCYIQRDIVVNMHGRPSTRSIKIGRENLSTCSPPRVDVAPAESETALDWSGELRCDRDVLVGSFDAGLIKLQVRHTNP</sequence>
<gene>
    <name evidence="1" type="ORF">B0H15DRAFT_788739</name>
</gene>
<protein>
    <submittedName>
        <fullName evidence="1">Uncharacterized protein</fullName>
    </submittedName>
</protein>
<evidence type="ECO:0000313" key="1">
    <source>
        <dbReference type="EMBL" id="KAJ7078727.1"/>
    </source>
</evidence>
<comment type="caution">
    <text evidence="1">The sequence shown here is derived from an EMBL/GenBank/DDBJ whole genome shotgun (WGS) entry which is preliminary data.</text>
</comment>
<dbReference type="Proteomes" id="UP001222325">
    <property type="component" value="Unassembled WGS sequence"/>
</dbReference>
<name>A0AAD6XPI4_9AGAR</name>
<dbReference type="AlphaFoldDB" id="A0AAD6XPI4"/>
<accession>A0AAD6XPI4</accession>
<organism evidence="1 2">
    <name type="scientific">Mycena belliarum</name>
    <dbReference type="NCBI Taxonomy" id="1033014"/>
    <lineage>
        <taxon>Eukaryota</taxon>
        <taxon>Fungi</taxon>
        <taxon>Dikarya</taxon>
        <taxon>Basidiomycota</taxon>
        <taxon>Agaricomycotina</taxon>
        <taxon>Agaricomycetes</taxon>
        <taxon>Agaricomycetidae</taxon>
        <taxon>Agaricales</taxon>
        <taxon>Marasmiineae</taxon>
        <taxon>Mycenaceae</taxon>
        <taxon>Mycena</taxon>
    </lineage>
</organism>
<dbReference type="EMBL" id="JARJCN010000064">
    <property type="protein sequence ID" value="KAJ7078727.1"/>
    <property type="molecule type" value="Genomic_DNA"/>
</dbReference>
<evidence type="ECO:0000313" key="2">
    <source>
        <dbReference type="Proteomes" id="UP001222325"/>
    </source>
</evidence>
<keyword evidence="2" id="KW-1185">Reference proteome</keyword>
<proteinExistence type="predicted"/>
<reference evidence="1" key="1">
    <citation type="submission" date="2023-03" db="EMBL/GenBank/DDBJ databases">
        <title>Massive genome expansion in bonnet fungi (Mycena s.s.) driven by repeated elements and novel gene families across ecological guilds.</title>
        <authorList>
            <consortium name="Lawrence Berkeley National Laboratory"/>
            <person name="Harder C.B."/>
            <person name="Miyauchi S."/>
            <person name="Viragh M."/>
            <person name="Kuo A."/>
            <person name="Thoen E."/>
            <person name="Andreopoulos B."/>
            <person name="Lu D."/>
            <person name="Skrede I."/>
            <person name="Drula E."/>
            <person name="Henrissat B."/>
            <person name="Morin E."/>
            <person name="Kohler A."/>
            <person name="Barry K."/>
            <person name="LaButti K."/>
            <person name="Morin E."/>
            <person name="Salamov A."/>
            <person name="Lipzen A."/>
            <person name="Mereny Z."/>
            <person name="Hegedus B."/>
            <person name="Baldrian P."/>
            <person name="Stursova M."/>
            <person name="Weitz H."/>
            <person name="Taylor A."/>
            <person name="Grigoriev I.V."/>
            <person name="Nagy L.G."/>
            <person name="Martin F."/>
            <person name="Kauserud H."/>
        </authorList>
    </citation>
    <scope>NUCLEOTIDE SEQUENCE</scope>
    <source>
        <strain evidence="1">CBHHK173m</strain>
    </source>
</reference>